<dbReference type="SUPFAM" id="SSF53474">
    <property type="entry name" value="alpha/beta-Hydrolases"/>
    <property type="match status" value="1"/>
</dbReference>
<protein>
    <submittedName>
        <fullName evidence="1">Alpha-beta hydrolase fold protein</fullName>
    </submittedName>
</protein>
<sequence>MVPFFFGAQDTLYGAYHPPSPDAQGPETALLICQGIGYEYMRAYRACWQMAETAAAGNAHVLRFDYRGTGDSQGRQHDASWAEWIANTREAIAWLQHTTALSHVRILGVRVGALIAAAASAGDIDRRRLLFWDPVVDGEAYLRDIADMHESQTRNMNRYRPRRHHHAERGADEYLGFHWPTPVVDGLAQARLIAYAPTRVDDWDVALSQGEQAPALIETITARGGHVIDMAETIDWTDIRAQYRRVALPRSAETMLDRVLC</sequence>
<comment type="caution">
    <text evidence="1">The sequence shown here is derived from an EMBL/GenBank/DDBJ whole genome shotgun (WGS) entry which is preliminary data.</text>
</comment>
<dbReference type="InterPro" id="IPR029058">
    <property type="entry name" value="AB_hydrolase_fold"/>
</dbReference>
<keyword evidence="1" id="KW-0378">Hydrolase</keyword>
<name>U2EKT7_9GAMM</name>
<dbReference type="RefSeq" id="WP_006914701.1">
    <property type="nucleotide sequence ID" value="NZ_AFNV02000018.1"/>
</dbReference>
<dbReference type="Gene3D" id="3.40.50.1820">
    <property type="entry name" value="alpha/beta hydrolase"/>
    <property type="match status" value="1"/>
</dbReference>
<dbReference type="AlphaFoldDB" id="U2EKT7"/>
<gene>
    <name evidence="1" type="ORF">SSPSH_002626</name>
</gene>
<dbReference type="EMBL" id="AFNV02000018">
    <property type="protein sequence ID" value="ERJ18530.1"/>
    <property type="molecule type" value="Genomic_DNA"/>
</dbReference>
<reference evidence="1 2" key="1">
    <citation type="journal article" date="2011" name="J. Bacteriol.">
        <title>Genome sequence of Salinisphaera shabanensis, a gammaproteobacterium from the harsh, variable environment of the brine-seawater interface of the Shaban Deep in the Red Sea.</title>
        <authorList>
            <person name="Antunes A."/>
            <person name="Alam I."/>
            <person name="Bajic V.B."/>
            <person name="Stingl U."/>
        </authorList>
    </citation>
    <scope>NUCLEOTIDE SEQUENCE [LARGE SCALE GENOMIC DNA]</scope>
    <source>
        <strain evidence="1 2">E1L3A</strain>
    </source>
</reference>
<organism evidence="1 2">
    <name type="scientific">Salinisphaera shabanensis E1L3A</name>
    <dbReference type="NCBI Taxonomy" id="1033802"/>
    <lineage>
        <taxon>Bacteria</taxon>
        <taxon>Pseudomonadati</taxon>
        <taxon>Pseudomonadota</taxon>
        <taxon>Gammaproteobacteria</taxon>
        <taxon>Salinisphaerales</taxon>
        <taxon>Salinisphaeraceae</taxon>
        <taxon>Salinisphaera</taxon>
    </lineage>
</organism>
<dbReference type="GO" id="GO:0016787">
    <property type="term" value="F:hydrolase activity"/>
    <property type="evidence" value="ECO:0007669"/>
    <property type="project" value="UniProtKB-KW"/>
</dbReference>
<evidence type="ECO:0000313" key="1">
    <source>
        <dbReference type="EMBL" id="ERJ18530.1"/>
    </source>
</evidence>
<dbReference type="Proteomes" id="UP000006242">
    <property type="component" value="Unassembled WGS sequence"/>
</dbReference>
<dbReference type="STRING" id="1033802.SSPSH_002626"/>
<accession>U2EKT7</accession>
<keyword evidence="2" id="KW-1185">Reference proteome</keyword>
<reference evidence="1 2" key="2">
    <citation type="journal article" date="2013" name="PLoS ONE">
        <title>INDIGO - INtegrated Data Warehouse of MIcrobial GenOmes with Examples from the Red Sea Extremophiles.</title>
        <authorList>
            <person name="Alam I."/>
            <person name="Antunes A."/>
            <person name="Kamau A.A."/>
            <person name="Ba Alawi W."/>
            <person name="Kalkatawi M."/>
            <person name="Stingl U."/>
            <person name="Bajic V.B."/>
        </authorList>
    </citation>
    <scope>NUCLEOTIDE SEQUENCE [LARGE SCALE GENOMIC DNA]</scope>
    <source>
        <strain evidence="1 2">E1L3A</strain>
    </source>
</reference>
<evidence type="ECO:0000313" key="2">
    <source>
        <dbReference type="Proteomes" id="UP000006242"/>
    </source>
</evidence>
<proteinExistence type="predicted"/>
<dbReference type="eggNOG" id="COG1073">
    <property type="taxonomic scope" value="Bacteria"/>
</dbReference>